<feature type="transmembrane region" description="Helical" evidence="1">
    <location>
        <begin position="6"/>
        <end position="24"/>
    </location>
</feature>
<feature type="transmembrane region" description="Helical" evidence="1">
    <location>
        <begin position="59"/>
        <end position="80"/>
    </location>
</feature>
<accession>A0ABW1L333</accession>
<proteinExistence type="predicted"/>
<dbReference type="RefSeq" id="WP_377732168.1">
    <property type="nucleotide sequence ID" value="NZ_JBHSRI010000002.1"/>
</dbReference>
<dbReference type="Pfam" id="PF07584">
    <property type="entry name" value="BatA"/>
    <property type="match status" value="1"/>
</dbReference>
<dbReference type="PANTHER" id="PTHR37464">
    <property type="entry name" value="BLL2463 PROTEIN"/>
    <property type="match status" value="1"/>
</dbReference>
<keyword evidence="5" id="KW-1185">Reference proteome</keyword>
<feature type="domain" description="VWFA" evidence="3">
    <location>
        <begin position="91"/>
        <end position="190"/>
    </location>
</feature>
<keyword evidence="1" id="KW-0472">Membrane</keyword>
<keyword evidence="1" id="KW-0812">Transmembrane</keyword>
<dbReference type="EMBL" id="JBHSRI010000002">
    <property type="protein sequence ID" value="MFC6038164.1"/>
    <property type="molecule type" value="Genomic_DNA"/>
</dbReference>
<protein>
    <submittedName>
        <fullName evidence="4">BatA and WFA domain-containing protein</fullName>
    </submittedName>
</protein>
<gene>
    <name evidence="4" type="ORF">ACFPYN_01740</name>
</gene>
<evidence type="ECO:0000256" key="1">
    <source>
        <dbReference type="SAM" id="Phobius"/>
    </source>
</evidence>
<evidence type="ECO:0000313" key="4">
    <source>
        <dbReference type="EMBL" id="MFC6038164.1"/>
    </source>
</evidence>
<dbReference type="Proteomes" id="UP001596170">
    <property type="component" value="Unassembled WGS sequence"/>
</dbReference>
<name>A0ABW1L333_9BACL</name>
<evidence type="ECO:0000259" key="3">
    <source>
        <dbReference type="Pfam" id="PF13519"/>
    </source>
</evidence>
<feature type="domain" description="Aerotolerance regulator N-terminal" evidence="2">
    <location>
        <begin position="1"/>
        <end position="78"/>
    </location>
</feature>
<evidence type="ECO:0000259" key="2">
    <source>
        <dbReference type="Pfam" id="PF07584"/>
    </source>
</evidence>
<reference evidence="5" key="1">
    <citation type="journal article" date="2019" name="Int. J. Syst. Evol. Microbiol.">
        <title>The Global Catalogue of Microorganisms (GCM) 10K type strain sequencing project: providing services to taxonomists for standard genome sequencing and annotation.</title>
        <authorList>
            <consortium name="The Broad Institute Genomics Platform"/>
            <consortium name="The Broad Institute Genome Sequencing Center for Infectious Disease"/>
            <person name="Wu L."/>
            <person name="Ma J."/>
        </authorList>
    </citation>
    <scope>NUCLEOTIDE SEQUENCE [LARGE SCALE GENOMIC DNA]</scope>
    <source>
        <strain evidence="5">CCUG 54527</strain>
    </source>
</reference>
<organism evidence="4 5">
    <name type="scientific">Paenisporosarcina macmurdoensis</name>
    <dbReference type="NCBI Taxonomy" id="212659"/>
    <lineage>
        <taxon>Bacteria</taxon>
        <taxon>Bacillati</taxon>
        <taxon>Bacillota</taxon>
        <taxon>Bacilli</taxon>
        <taxon>Bacillales</taxon>
        <taxon>Caryophanaceae</taxon>
        <taxon>Paenisporosarcina</taxon>
    </lineage>
</organism>
<dbReference type="Pfam" id="PF13519">
    <property type="entry name" value="VWA_2"/>
    <property type="match status" value="1"/>
</dbReference>
<keyword evidence="1" id="KW-1133">Transmembrane helix</keyword>
<evidence type="ECO:0000313" key="5">
    <source>
        <dbReference type="Proteomes" id="UP001596170"/>
    </source>
</evidence>
<dbReference type="PANTHER" id="PTHR37464:SF1">
    <property type="entry name" value="BLL2463 PROTEIN"/>
    <property type="match status" value="1"/>
</dbReference>
<comment type="caution">
    <text evidence="4">The sequence shown here is derived from an EMBL/GenBank/DDBJ whole genome shotgun (WGS) entry which is preliminary data.</text>
</comment>
<dbReference type="InterPro" id="IPR002035">
    <property type="entry name" value="VWF_A"/>
</dbReference>
<sequence>MGFGQLAFLWTAIIPITVLLYYFFRKKYTEKTISSTMFWETVMKETKVSPYLQYLQRNALFYLQMLALILLVFALLQPYLKSQAIAGEHIIWVVDTSATLLAKENGESVFDTHKKEMMSLSEQLAGKPLTLMTTGEEPTILLRDETNVSIIKSTINKLEVQYEQENMPKMLDFTESLLKGKETAIYLFTDHVERSELPLENDNITWFVKGSPENLKNVSILRFGATSSDKGISALAQLSNDTTTLQKGAFEIRSMVNGDLVVKESIEIPANDTLSLSFKDLPNSSGLVASLTVEDDYEVDNESTILLQQQASQTYVDGNLHQLVTSAFQAMDIPVSSVPTEQLADLSEEAIVVTNQTAQLTASKSPVLLIGRNDEKAKEVTGVITTERDDVFAYADMKDIFVSSLYPPFPTYETIARVGDEPFIQRSDKGDLIILADIQMTDWPLHPSFPLFLWSSREQMSVSSNDLGTFSPNERKALSLVTDETAGEWEVFSTNDEYIRSFENGGQFSAPSRPGLYIIKSGKTEKQFAVALQQQEKKIENGTSFTIGTASQDGVQETVKTSLVPWFLLLIVLLLMIEWEVQRRRGITN</sequence>
<dbReference type="InterPro" id="IPR024163">
    <property type="entry name" value="Aerotolerance_reg_N"/>
</dbReference>